<evidence type="ECO:0000256" key="1">
    <source>
        <dbReference type="ARBA" id="ARBA00003294"/>
    </source>
</evidence>
<evidence type="ECO:0000256" key="14">
    <source>
        <dbReference type="PIRSR" id="PIRSR001365-1"/>
    </source>
</evidence>
<dbReference type="InterPro" id="IPR002220">
    <property type="entry name" value="DapA-like"/>
</dbReference>
<dbReference type="EMBL" id="JAAZON010000328">
    <property type="protein sequence ID" value="NMC63004.1"/>
    <property type="molecule type" value="Genomic_DNA"/>
</dbReference>
<dbReference type="InterPro" id="IPR020624">
    <property type="entry name" value="Schiff_base-form_aldolases_CS"/>
</dbReference>
<evidence type="ECO:0000256" key="7">
    <source>
        <dbReference type="ARBA" id="ARBA00022915"/>
    </source>
</evidence>
<evidence type="ECO:0000256" key="13">
    <source>
        <dbReference type="PIRNR" id="PIRNR001365"/>
    </source>
</evidence>
<dbReference type="GO" id="GO:0019877">
    <property type="term" value="P:diaminopimelate biosynthetic process"/>
    <property type="evidence" value="ECO:0007669"/>
    <property type="project" value="UniProtKB-UniRule"/>
</dbReference>
<dbReference type="InterPro" id="IPR005263">
    <property type="entry name" value="DapA"/>
</dbReference>
<dbReference type="SUPFAM" id="SSF51569">
    <property type="entry name" value="Aldolase"/>
    <property type="match status" value="1"/>
</dbReference>
<dbReference type="PROSITE" id="PS00665">
    <property type="entry name" value="DHDPS_1"/>
    <property type="match status" value="1"/>
</dbReference>
<dbReference type="HAMAP" id="MF_00418">
    <property type="entry name" value="DapA"/>
    <property type="match status" value="1"/>
</dbReference>
<feature type="binding site" evidence="12 15">
    <location>
        <position position="52"/>
    </location>
    <ligand>
        <name>pyruvate</name>
        <dbReference type="ChEBI" id="CHEBI:15361"/>
    </ligand>
</feature>
<feature type="binding site" evidence="12 15">
    <location>
        <position position="210"/>
    </location>
    <ligand>
        <name>pyruvate</name>
        <dbReference type="ChEBI" id="CHEBI:15361"/>
    </ligand>
</feature>
<evidence type="ECO:0000256" key="5">
    <source>
        <dbReference type="ARBA" id="ARBA00022490"/>
    </source>
</evidence>
<dbReference type="EC" id="4.3.3.7" evidence="4 12"/>
<evidence type="ECO:0000313" key="16">
    <source>
        <dbReference type="EMBL" id="NMC63004.1"/>
    </source>
</evidence>
<dbReference type="InterPro" id="IPR013785">
    <property type="entry name" value="Aldolase_TIM"/>
</dbReference>
<comment type="pathway">
    <text evidence="2 12">Amino-acid biosynthesis; L-lysine biosynthesis via DAP pathway; (S)-tetrahydrodipicolinate from L-aspartate: step 3/4.</text>
</comment>
<reference evidence="16 17" key="1">
    <citation type="journal article" date="2020" name="Biotechnol. Biofuels">
        <title>New insights from the biogas microbiome by comprehensive genome-resolved metagenomics of nearly 1600 species originating from multiple anaerobic digesters.</title>
        <authorList>
            <person name="Campanaro S."/>
            <person name="Treu L."/>
            <person name="Rodriguez-R L.M."/>
            <person name="Kovalovszki A."/>
            <person name="Ziels R.M."/>
            <person name="Maus I."/>
            <person name="Zhu X."/>
            <person name="Kougias P.G."/>
            <person name="Basile A."/>
            <person name="Luo G."/>
            <person name="Schluter A."/>
            <person name="Konstantinidis K.T."/>
            <person name="Angelidaki I."/>
        </authorList>
    </citation>
    <scope>NUCLEOTIDE SEQUENCE [LARGE SCALE GENOMIC DNA]</scope>
    <source>
        <strain evidence="16">AS27yjCOA_65</strain>
    </source>
</reference>
<keyword evidence="9 12" id="KW-0456">Lyase</keyword>
<dbReference type="PANTHER" id="PTHR12128">
    <property type="entry name" value="DIHYDRODIPICOLINATE SYNTHASE"/>
    <property type="match status" value="1"/>
</dbReference>
<dbReference type="CDD" id="cd00950">
    <property type="entry name" value="DHDPS"/>
    <property type="match status" value="1"/>
</dbReference>
<dbReference type="PRINTS" id="PR00146">
    <property type="entry name" value="DHPICSNTHASE"/>
</dbReference>
<evidence type="ECO:0000256" key="15">
    <source>
        <dbReference type="PIRSR" id="PIRSR001365-2"/>
    </source>
</evidence>
<evidence type="ECO:0000256" key="12">
    <source>
        <dbReference type="HAMAP-Rule" id="MF_00418"/>
    </source>
</evidence>
<dbReference type="PROSITE" id="PS00666">
    <property type="entry name" value="DHDPS_2"/>
    <property type="match status" value="1"/>
</dbReference>
<dbReference type="GO" id="GO:0009089">
    <property type="term" value="P:lysine biosynthetic process via diaminopimelate"/>
    <property type="evidence" value="ECO:0007669"/>
    <property type="project" value="UniProtKB-UniRule"/>
</dbReference>
<feature type="site" description="Part of a proton relay during catalysis" evidence="12">
    <location>
        <position position="51"/>
    </location>
</feature>
<proteinExistence type="inferred from homology"/>
<dbReference type="PANTHER" id="PTHR12128:SF66">
    <property type="entry name" value="4-HYDROXY-2-OXOGLUTARATE ALDOLASE, MITOCHONDRIAL"/>
    <property type="match status" value="1"/>
</dbReference>
<evidence type="ECO:0000256" key="9">
    <source>
        <dbReference type="ARBA" id="ARBA00023239"/>
    </source>
</evidence>
<dbReference type="NCBIfam" id="TIGR00674">
    <property type="entry name" value="dapA"/>
    <property type="match status" value="1"/>
</dbReference>
<feature type="active site" description="Schiff-base intermediate with substrate" evidence="12 14">
    <location>
        <position position="168"/>
    </location>
</feature>
<evidence type="ECO:0000313" key="17">
    <source>
        <dbReference type="Proteomes" id="UP000524246"/>
    </source>
</evidence>
<accession>A0A7X9FRK5</accession>
<organism evidence="16 17">
    <name type="scientific">SAR324 cluster bacterium</name>
    <dbReference type="NCBI Taxonomy" id="2024889"/>
    <lineage>
        <taxon>Bacteria</taxon>
        <taxon>Deltaproteobacteria</taxon>
        <taxon>SAR324 cluster</taxon>
    </lineage>
</organism>
<dbReference type="InterPro" id="IPR020625">
    <property type="entry name" value="Schiff_base-form_aldolases_AS"/>
</dbReference>
<keyword evidence="5 12" id="KW-0963">Cytoplasm</keyword>
<comment type="similarity">
    <text evidence="3 12 13">Belongs to the DapA family.</text>
</comment>
<sequence length="294" mass="31518">MTINKDTLRGTFPAIVTPFSKDGANVDFDSLHNLIEYQISARVDGLVVCGSTGEAQTLTDDEYQKVVSFTKEKVNGRVPVIAGIGTNSTQKGIAAAKLLDEIAVDGILLVAPMYNKPTQKGIIAHFEQIKRATRLPIIAYNVPGRTSVNILPATIATLVKQGTICGLKEASGSMDQVLDILSLVRDDCAVVSGEDSLVCALMLSGGKGVISASANIIPEIFVEITSAALNKEWERAKEAQYKALPWVRLMFAETNPIPVKTAVALKGIIKYPTLRLPLMPAEDATIEKIKALLG</sequence>
<feature type="site" description="Part of a proton relay during catalysis" evidence="12">
    <location>
        <position position="114"/>
    </location>
</feature>
<evidence type="ECO:0000256" key="10">
    <source>
        <dbReference type="ARBA" id="ARBA00023270"/>
    </source>
</evidence>
<dbReference type="SMART" id="SM01130">
    <property type="entry name" value="DHDPS"/>
    <property type="match status" value="1"/>
</dbReference>
<comment type="function">
    <text evidence="1 12">Catalyzes the condensation of (S)-aspartate-beta-semialdehyde [(S)-ASA] and pyruvate to 4-hydroxy-tetrahydrodipicolinate (HTPA).</text>
</comment>
<dbReference type="PIRSF" id="PIRSF001365">
    <property type="entry name" value="DHDPS"/>
    <property type="match status" value="1"/>
</dbReference>
<gene>
    <name evidence="12" type="primary">dapA</name>
    <name evidence="16" type="ORF">GYA55_07530</name>
</gene>
<evidence type="ECO:0000256" key="2">
    <source>
        <dbReference type="ARBA" id="ARBA00005120"/>
    </source>
</evidence>
<dbReference type="UniPathway" id="UPA00034">
    <property type="reaction ID" value="UER00017"/>
</dbReference>
<evidence type="ECO:0000256" key="4">
    <source>
        <dbReference type="ARBA" id="ARBA00012086"/>
    </source>
</evidence>
<keyword evidence="10 12" id="KW-0704">Schiff base</keyword>
<comment type="caution">
    <text evidence="16">The sequence shown here is derived from an EMBL/GenBank/DDBJ whole genome shotgun (WGS) entry which is preliminary data.</text>
</comment>
<dbReference type="Proteomes" id="UP000524246">
    <property type="component" value="Unassembled WGS sequence"/>
</dbReference>
<dbReference type="Pfam" id="PF00701">
    <property type="entry name" value="DHDPS"/>
    <property type="match status" value="1"/>
</dbReference>
<name>A0A7X9FRK5_9DELT</name>
<feature type="active site" description="Proton donor/acceptor" evidence="12 14">
    <location>
        <position position="140"/>
    </location>
</feature>
<evidence type="ECO:0000256" key="6">
    <source>
        <dbReference type="ARBA" id="ARBA00022605"/>
    </source>
</evidence>
<dbReference type="GO" id="GO:0008840">
    <property type="term" value="F:4-hydroxy-tetrahydrodipicolinate synthase activity"/>
    <property type="evidence" value="ECO:0007669"/>
    <property type="project" value="UniProtKB-UniRule"/>
</dbReference>
<keyword evidence="8 12" id="KW-0457">Lysine biosynthesis</keyword>
<protein>
    <recommendedName>
        <fullName evidence="4 12">4-hydroxy-tetrahydrodipicolinate synthase</fullName>
        <shortName evidence="12">HTPA synthase</shortName>
        <ecNumber evidence="4 12">4.3.3.7</ecNumber>
    </recommendedName>
</protein>
<evidence type="ECO:0000256" key="11">
    <source>
        <dbReference type="ARBA" id="ARBA00047836"/>
    </source>
</evidence>
<keyword evidence="6 12" id="KW-0028">Amino-acid biosynthesis</keyword>
<dbReference type="AlphaFoldDB" id="A0A7X9FRK5"/>
<comment type="catalytic activity">
    <reaction evidence="11 12">
        <text>L-aspartate 4-semialdehyde + pyruvate = (2S,4S)-4-hydroxy-2,3,4,5-tetrahydrodipicolinate + H2O + H(+)</text>
        <dbReference type="Rhea" id="RHEA:34171"/>
        <dbReference type="ChEBI" id="CHEBI:15361"/>
        <dbReference type="ChEBI" id="CHEBI:15377"/>
        <dbReference type="ChEBI" id="CHEBI:15378"/>
        <dbReference type="ChEBI" id="CHEBI:67139"/>
        <dbReference type="ChEBI" id="CHEBI:537519"/>
        <dbReference type="EC" id="4.3.3.7"/>
    </reaction>
</comment>
<dbReference type="Gene3D" id="3.20.20.70">
    <property type="entry name" value="Aldolase class I"/>
    <property type="match status" value="1"/>
</dbReference>
<evidence type="ECO:0000256" key="8">
    <source>
        <dbReference type="ARBA" id="ARBA00023154"/>
    </source>
</evidence>
<keyword evidence="7 12" id="KW-0220">Diaminopimelate biosynthesis</keyword>
<evidence type="ECO:0000256" key="3">
    <source>
        <dbReference type="ARBA" id="ARBA00007592"/>
    </source>
</evidence>
<dbReference type="GO" id="GO:0005829">
    <property type="term" value="C:cytosol"/>
    <property type="evidence" value="ECO:0007669"/>
    <property type="project" value="TreeGrafter"/>
</dbReference>
<comment type="subcellular location">
    <subcellularLocation>
        <location evidence="12">Cytoplasm</location>
    </subcellularLocation>
</comment>
<comment type="caution">
    <text evidence="12">Was originally thought to be a dihydrodipicolinate synthase (DHDPS), catalyzing the condensation of (S)-aspartate-beta-semialdehyde [(S)-ASA] and pyruvate to dihydrodipicolinate (DHDP). However, it was shown in E.coli that the product of the enzymatic reaction is not dihydrodipicolinate but in fact (4S)-4-hydroxy-2,3,4,5-tetrahydro-(2S)-dipicolinic acid (HTPA), and that the consecutive dehydration reaction leading to DHDP is not spontaneous but catalyzed by DapB.</text>
</comment>
<comment type="subunit">
    <text evidence="12">Homotetramer; dimer of dimers.</text>
</comment>